<proteinExistence type="predicted"/>
<feature type="transmembrane region" description="Helical" evidence="3">
    <location>
        <begin position="46"/>
        <end position="66"/>
    </location>
</feature>
<protein>
    <recommendedName>
        <fullName evidence="6">Lipoprotein</fullName>
    </recommendedName>
</protein>
<dbReference type="GeneID" id="93924169"/>
<sequence length="267" mass="29826">MMTEEKEFESAFSKGRDTGSPIFENGNEMPVPKDNPGKNGGGSRKVIVLVAGLILCTLLAVGTFAYQTDSLDSLVQYKYSLSEGEQAHQWTYQEFKSLTLSSEYGQSNGMTLKEIIKKYGKGDVSAYKNIATITYSTKSKTYNWVYLSFEKINGSYYLDYKSIDNMEIDGLKISEKPAKPFNKADYNNLKVGDSKTGQGGMSYQEIVGKFGNPQENSLIESAGSSPDLSITYENPSNEPKQYKAKLNFKKTQDGNWHLNEKSVHFDD</sequence>
<keyword evidence="3" id="KW-1133">Transmembrane helix</keyword>
<evidence type="ECO:0000313" key="4">
    <source>
        <dbReference type="EMBL" id="AWN21028.1"/>
    </source>
</evidence>
<keyword evidence="1" id="KW-0732">Signal</keyword>
<feature type="region of interest" description="Disordered" evidence="2">
    <location>
        <begin position="1"/>
        <end position="38"/>
    </location>
</feature>
<evidence type="ECO:0008006" key="6">
    <source>
        <dbReference type="Google" id="ProtNLM"/>
    </source>
</evidence>
<organism evidence="4 5">
    <name type="scientific">Streptococcus sobrinus</name>
    <dbReference type="NCBI Taxonomy" id="1310"/>
    <lineage>
        <taxon>Bacteria</taxon>
        <taxon>Bacillati</taxon>
        <taxon>Bacillota</taxon>
        <taxon>Bacilli</taxon>
        <taxon>Lactobacillales</taxon>
        <taxon>Streptococcaceae</taxon>
        <taxon>Streptococcus</taxon>
    </lineage>
</organism>
<keyword evidence="5" id="KW-1185">Reference proteome</keyword>
<evidence type="ECO:0000256" key="1">
    <source>
        <dbReference type="ARBA" id="ARBA00022729"/>
    </source>
</evidence>
<evidence type="ECO:0000256" key="3">
    <source>
        <dbReference type="SAM" id="Phobius"/>
    </source>
</evidence>
<dbReference type="InterPro" id="IPR037873">
    <property type="entry name" value="BamE-like"/>
</dbReference>
<keyword evidence="3" id="KW-0812">Transmembrane</keyword>
<evidence type="ECO:0000313" key="5">
    <source>
        <dbReference type="Proteomes" id="UP000245369"/>
    </source>
</evidence>
<feature type="compositionally biased region" description="Basic and acidic residues" evidence="2">
    <location>
        <begin position="1"/>
        <end position="17"/>
    </location>
</feature>
<keyword evidence="3" id="KW-0472">Membrane</keyword>
<dbReference type="Proteomes" id="UP000245369">
    <property type="component" value="Chromosome"/>
</dbReference>
<gene>
    <name evidence="4" type="ORF">DK182_06540</name>
</gene>
<dbReference type="RefSeq" id="WP_019772455.1">
    <property type="nucleotide sequence ID" value="NZ_CP029490.1"/>
</dbReference>
<name>A0ABM6W6A6_9STRE</name>
<dbReference type="EMBL" id="CP029490">
    <property type="protein sequence ID" value="AWN21028.1"/>
    <property type="molecule type" value="Genomic_DNA"/>
</dbReference>
<dbReference type="Gene3D" id="3.30.1450.10">
    <property type="match status" value="1"/>
</dbReference>
<evidence type="ECO:0000256" key="2">
    <source>
        <dbReference type="SAM" id="MobiDB-lite"/>
    </source>
</evidence>
<reference evidence="4 5" key="1">
    <citation type="submission" date="2018-05" db="EMBL/GenBank/DDBJ databases">
        <title>Complete genome sequences of Streptococcus sobrinus.</title>
        <authorList>
            <person name="Sales M."/>
            <person name="Jensen P.A."/>
        </authorList>
    </citation>
    <scope>NUCLEOTIDE SEQUENCE [LARGE SCALE GENOMIC DNA]</scope>
    <source>
        <strain evidence="4 5">SL1</strain>
    </source>
</reference>
<accession>A0ABM6W6A6</accession>